<reference evidence="9" key="1">
    <citation type="journal article" date="2018" name="Front. Microbiol.">
        <title>Genome-Based Analysis Reveals the Taxonomy and Diversity of the Family Idiomarinaceae.</title>
        <authorList>
            <person name="Liu Y."/>
            <person name="Lai Q."/>
            <person name="Shao Z."/>
        </authorList>
    </citation>
    <scope>NUCLEOTIDE SEQUENCE [LARGE SCALE GENOMIC DNA]</scope>
    <source>
        <strain evidence="9">CVS-6</strain>
    </source>
</reference>
<name>A0A432YDH7_9GAMM</name>
<comment type="similarity">
    <text evidence="6 7">Belongs to the FliO/MopB family.</text>
</comment>
<evidence type="ECO:0000256" key="2">
    <source>
        <dbReference type="ARBA" id="ARBA00022692"/>
    </source>
</evidence>
<keyword evidence="8" id="KW-0969">Cilium</keyword>
<dbReference type="NCBIfam" id="TIGR03500">
    <property type="entry name" value="FliO_TIGR"/>
    <property type="match status" value="1"/>
</dbReference>
<dbReference type="EMBL" id="PIPY01000009">
    <property type="protein sequence ID" value="RUO59048.1"/>
    <property type="molecule type" value="Genomic_DNA"/>
</dbReference>
<evidence type="ECO:0000256" key="5">
    <source>
        <dbReference type="ARBA" id="ARBA00023143"/>
    </source>
</evidence>
<organism evidence="8 9">
    <name type="scientific">Pseudidiomarina insulisalsae</name>
    <dbReference type="NCBI Taxonomy" id="575789"/>
    <lineage>
        <taxon>Bacteria</taxon>
        <taxon>Pseudomonadati</taxon>
        <taxon>Pseudomonadota</taxon>
        <taxon>Gammaproteobacteria</taxon>
        <taxon>Alteromonadales</taxon>
        <taxon>Idiomarinaceae</taxon>
        <taxon>Pseudidiomarina</taxon>
    </lineage>
</organism>
<keyword evidence="1 7" id="KW-1003">Cell membrane</keyword>
<feature type="transmembrane region" description="Helical" evidence="7">
    <location>
        <begin position="18"/>
        <end position="40"/>
    </location>
</feature>
<dbReference type="GO" id="GO:0044781">
    <property type="term" value="P:bacterial-type flagellum organization"/>
    <property type="evidence" value="ECO:0007669"/>
    <property type="project" value="UniProtKB-UniRule"/>
</dbReference>
<evidence type="ECO:0000256" key="3">
    <source>
        <dbReference type="ARBA" id="ARBA00022989"/>
    </source>
</evidence>
<dbReference type="Pfam" id="PF04347">
    <property type="entry name" value="FliO"/>
    <property type="match status" value="1"/>
</dbReference>
<comment type="subcellular location">
    <subcellularLocation>
        <location evidence="7">Cell membrane</location>
    </subcellularLocation>
    <subcellularLocation>
        <location evidence="7">Bacterial flagellum basal body</location>
    </subcellularLocation>
</comment>
<keyword evidence="9" id="KW-1185">Reference proteome</keyword>
<evidence type="ECO:0000313" key="9">
    <source>
        <dbReference type="Proteomes" id="UP000288259"/>
    </source>
</evidence>
<evidence type="ECO:0000256" key="4">
    <source>
        <dbReference type="ARBA" id="ARBA00023136"/>
    </source>
</evidence>
<evidence type="ECO:0000313" key="8">
    <source>
        <dbReference type="EMBL" id="RUO59048.1"/>
    </source>
</evidence>
<evidence type="ECO:0000256" key="1">
    <source>
        <dbReference type="ARBA" id="ARBA00022475"/>
    </source>
</evidence>
<keyword evidence="8" id="KW-0966">Cell projection</keyword>
<dbReference type="Proteomes" id="UP000288259">
    <property type="component" value="Unassembled WGS sequence"/>
</dbReference>
<dbReference type="GO" id="GO:0005886">
    <property type="term" value="C:plasma membrane"/>
    <property type="evidence" value="ECO:0007669"/>
    <property type="project" value="UniProtKB-SubCell"/>
</dbReference>
<dbReference type="PANTHER" id="PTHR38766:SF1">
    <property type="entry name" value="FLAGELLAR PROTEIN FLIO"/>
    <property type="match status" value="1"/>
</dbReference>
<evidence type="ECO:0000256" key="7">
    <source>
        <dbReference type="RuleBase" id="RU362064"/>
    </source>
</evidence>
<keyword evidence="3 7" id="KW-1133">Transmembrane helix</keyword>
<dbReference type="InterPro" id="IPR052205">
    <property type="entry name" value="FliO/MopB"/>
</dbReference>
<dbReference type="RefSeq" id="WP_126755038.1">
    <property type="nucleotide sequence ID" value="NZ_PIPY01000009.1"/>
</dbReference>
<evidence type="ECO:0000256" key="6">
    <source>
        <dbReference type="ARBA" id="ARBA00037937"/>
    </source>
</evidence>
<keyword evidence="4 7" id="KW-0472">Membrane</keyword>
<keyword evidence="5 7" id="KW-0975">Bacterial flagellum</keyword>
<sequence length="102" mass="11012">MTDTNAVTAPPLSDNLALFAQVATVLIFIVALIFLCGWLFKRVSQGAWQRQQQIKCVASLAVGSKERVVIIEVEQQRLLLGVSAQGIQKLAELSPVPPGNTP</sequence>
<comment type="caution">
    <text evidence="8">The sequence shown here is derived from an EMBL/GenBank/DDBJ whole genome shotgun (WGS) entry which is preliminary data.</text>
</comment>
<dbReference type="AlphaFoldDB" id="A0A432YDH7"/>
<protein>
    <recommendedName>
        <fullName evidence="7">Flagellar protein</fullName>
    </recommendedName>
</protein>
<keyword evidence="2 7" id="KW-0812">Transmembrane</keyword>
<dbReference type="PANTHER" id="PTHR38766">
    <property type="entry name" value="FLAGELLAR PROTEIN FLIO"/>
    <property type="match status" value="1"/>
</dbReference>
<dbReference type="OrthoDB" id="9342590at2"/>
<proteinExistence type="inferred from homology"/>
<keyword evidence="8" id="KW-0282">Flagellum</keyword>
<gene>
    <name evidence="8" type="primary">fliO</name>
    <name evidence="8" type="ORF">CWI71_09525</name>
</gene>
<dbReference type="GO" id="GO:0009425">
    <property type="term" value="C:bacterial-type flagellum basal body"/>
    <property type="evidence" value="ECO:0007669"/>
    <property type="project" value="UniProtKB-SubCell"/>
</dbReference>
<accession>A0A432YDH7</accession>
<dbReference type="InterPro" id="IPR022781">
    <property type="entry name" value="Flagellar_biosynth_FliO"/>
</dbReference>